<sequence>MILGSIAKGIFGLGALGGIGTAGVMWGPEVFEKLSNYISIFKESDKGEAVKYTVKISQDKSEILDCDKKDNEYTILKLEKDNGSSQGSPKAKLVCGHQSTKPTLAESWVKSSKETDIKSLTCVREKSTGKEQTYWCAIKDKELKLGKDPAEKPTSITISWTS</sequence>
<dbReference type="Proteomes" id="UP000006502">
    <property type="component" value="Chromosome"/>
</dbReference>
<dbReference type="STRING" id="1212765.MHLP_01345"/>
<dbReference type="PATRIC" id="fig|1212765.3.peg.300"/>
<name>I7CJ00_MYCHA</name>
<dbReference type="AlphaFoldDB" id="I7CJ00"/>
<organism evidence="1 2">
    <name type="scientific">Mycoplasma haematolamae (strain Purdue)</name>
    <dbReference type="NCBI Taxonomy" id="1212765"/>
    <lineage>
        <taxon>Bacteria</taxon>
        <taxon>Bacillati</taxon>
        <taxon>Mycoplasmatota</taxon>
        <taxon>Mollicutes</taxon>
        <taxon>Mycoplasmataceae</taxon>
        <taxon>Mycoplasma</taxon>
    </lineage>
</organism>
<reference evidence="2" key="2">
    <citation type="submission" date="2012-07" db="EMBL/GenBank/DDBJ databases">
        <title>Complete genome sequence of 'Candidatus Mycoplasma haemolamae'.</title>
        <authorList>
            <person name="Guimaraes A.M.S."/>
            <person name="Toth B."/>
            <person name="Santos A.P."/>
            <person name="Nascimento N.C."/>
            <person name="Sojka J.E."/>
            <person name="Messick J.B."/>
        </authorList>
    </citation>
    <scope>NUCLEOTIDE SEQUENCE [LARGE SCALE GENOMIC DNA]</scope>
    <source>
        <strain evidence="2">Purdue</strain>
    </source>
</reference>
<evidence type="ECO:0000313" key="1">
    <source>
        <dbReference type="EMBL" id="AFO51849.1"/>
    </source>
</evidence>
<dbReference type="EMBL" id="CP003731">
    <property type="protein sequence ID" value="AFO51849.1"/>
    <property type="molecule type" value="Genomic_DNA"/>
</dbReference>
<proteinExistence type="predicted"/>
<gene>
    <name evidence="1" type="ordered locus">MHLP_01345</name>
</gene>
<accession>I7CJ00</accession>
<dbReference type="HOGENOM" id="CLU_139119_0_0_14"/>
<evidence type="ECO:0000313" key="2">
    <source>
        <dbReference type="Proteomes" id="UP000006502"/>
    </source>
</evidence>
<reference evidence="1 2" key="1">
    <citation type="journal article" date="2012" name="J. Bacteriol.">
        <title>Genome Sequence of "Candidatus Mycoplasma haemolamae" Strain Purdue, a Red Blood Cell Pathogen of Alpacas (Vicugna pacos) and Llamas (Lama glama).</title>
        <authorList>
            <person name="Guimaraes A.M."/>
            <person name="Toth B."/>
            <person name="Santos A.P."/>
            <person name="do Nascimento N.C."/>
            <person name="Kritchevsky J.E."/>
            <person name="Messick J.B."/>
        </authorList>
    </citation>
    <scope>NUCLEOTIDE SEQUENCE [LARGE SCALE GENOMIC DNA]</scope>
    <source>
        <strain evidence="1 2">Purdue</strain>
    </source>
</reference>
<dbReference type="KEGG" id="mhl:MHLP_01345"/>
<keyword evidence="2" id="KW-1185">Reference proteome</keyword>
<protein>
    <submittedName>
        <fullName evidence="1">Uncharacterized protein</fullName>
    </submittedName>
</protein>